<reference evidence="2" key="1">
    <citation type="journal article" date="2023" name="G3 (Bethesda)">
        <title>Genome assembly and association tests identify interacting loci associated with vigor, precocity, and sex in interspecific pistachio rootstocks.</title>
        <authorList>
            <person name="Palmer W."/>
            <person name="Jacygrad E."/>
            <person name="Sagayaradj S."/>
            <person name="Cavanaugh K."/>
            <person name="Han R."/>
            <person name="Bertier L."/>
            <person name="Beede B."/>
            <person name="Kafkas S."/>
            <person name="Golino D."/>
            <person name="Preece J."/>
            <person name="Michelmore R."/>
        </authorList>
    </citation>
    <scope>NUCLEOTIDE SEQUENCE [LARGE SCALE GENOMIC DNA]</scope>
</reference>
<dbReference type="EMBL" id="CM047738">
    <property type="protein sequence ID" value="KAJ0045762.1"/>
    <property type="molecule type" value="Genomic_DNA"/>
</dbReference>
<dbReference type="Proteomes" id="UP001163603">
    <property type="component" value="Chromosome 3"/>
</dbReference>
<proteinExistence type="predicted"/>
<comment type="caution">
    <text evidence="1">The sequence shown here is derived from an EMBL/GenBank/DDBJ whole genome shotgun (WGS) entry which is preliminary data.</text>
</comment>
<gene>
    <name evidence="1" type="ORF">Pint_03699</name>
</gene>
<accession>A0ACC0Z669</accession>
<keyword evidence="2" id="KW-1185">Reference proteome</keyword>
<organism evidence="1 2">
    <name type="scientific">Pistacia integerrima</name>
    <dbReference type="NCBI Taxonomy" id="434235"/>
    <lineage>
        <taxon>Eukaryota</taxon>
        <taxon>Viridiplantae</taxon>
        <taxon>Streptophyta</taxon>
        <taxon>Embryophyta</taxon>
        <taxon>Tracheophyta</taxon>
        <taxon>Spermatophyta</taxon>
        <taxon>Magnoliopsida</taxon>
        <taxon>eudicotyledons</taxon>
        <taxon>Gunneridae</taxon>
        <taxon>Pentapetalae</taxon>
        <taxon>rosids</taxon>
        <taxon>malvids</taxon>
        <taxon>Sapindales</taxon>
        <taxon>Anacardiaceae</taxon>
        <taxon>Pistacia</taxon>
    </lineage>
</organism>
<sequence>MASLSLIMNHPLLTNAISHCSGPCKTLDDCDGQLICINGKCNDDPHVGTHICAKPGPTPSGQCQSSGTLSCNGKNFPQFKCSPTVTSSTKANLTNNDFSEGGDGGGPWKGDDKYHNNSELIVALSTGWYNGGSRCGKNIKIRASNGKNVMAKVVDECDSVNGCDHDHDYQPPCSNDIVDGSDAVWHALGLNIDAGCGCYLVHGLNLVLVWYE</sequence>
<protein>
    <submittedName>
        <fullName evidence="1">Uncharacterized protein</fullName>
    </submittedName>
</protein>
<evidence type="ECO:0000313" key="2">
    <source>
        <dbReference type="Proteomes" id="UP001163603"/>
    </source>
</evidence>
<evidence type="ECO:0000313" key="1">
    <source>
        <dbReference type="EMBL" id="KAJ0045762.1"/>
    </source>
</evidence>
<name>A0ACC0Z669_9ROSI</name>